<reference evidence="8 9" key="1">
    <citation type="journal article" date="2015" name="Genome Announc.">
        <title>Virulence Factor Genes Detected in the Complete Genome Sequence of Corynebacterium uterequi DSM 45634, Isolated from the Uterus of a Maiden Mare.</title>
        <authorList>
            <person name="Ruckert C."/>
            <person name="Kriete M."/>
            <person name="Jaenicke S."/>
            <person name="Winkler A."/>
            <person name="Tauch A."/>
        </authorList>
    </citation>
    <scope>NUCLEOTIDE SEQUENCE [LARGE SCALE GENOMIC DNA]</scope>
    <source>
        <strain evidence="8 9">DSM 45634</strain>
    </source>
</reference>
<keyword evidence="3" id="KW-0238">DNA-binding</keyword>
<dbReference type="PRINTS" id="PR00038">
    <property type="entry name" value="HTHLUXR"/>
</dbReference>
<dbReference type="InterPro" id="IPR011006">
    <property type="entry name" value="CheY-like_superfamily"/>
</dbReference>
<dbReference type="GO" id="GO:0000160">
    <property type="term" value="P:phosphorelay signal transduction system"/>
    <property type="evidence" value="ECO:0007669"/>
    <property type="project" value="InterPro"/>
</dbReference>
<dbReference type="PROSITE" id="PS00622">
    <property type="entry name" value="HTH_LUXR_1"/>
    <property type="match status" value="1"/>
</dbReference>
<dbReference type="CDD" id="cd06170">
    <property type="entry name" value="LuxR_C_like"/>
    <property type="match status" value="1"/>
</dbReference>
<organism evidence="8 9">
    <name type="scientific">Corynebacterium uterequi</name>
    <dbReference type="NCBI Taxonomy" id="1072256"/>
    <lineage>
        <taxon>Bacteria</taxon>
        <taxon>Bacillati</taxon>
        <taxon>Actinomycetota</taxon>
        <taxon>Actinomycetes</taxon>
        <taxon>Mycobacteriales</taxon>
        <taxon>Corynebacteriaceae</taxon>
        <taxon>Corynebacterium</taxon>
    </lineage>
</organism>
<reference evidence="9" key="2">
    <citation type="submission" date="2015-05" db="EMBL/GenBank/DDBJ databases">
        <title>Complete genome sequence of Corynebacterium uterequi DSM 45634, isolated from the uterus of a maiden mare.</title>
        <authorList>
            <person name="Ruckert C."/>
            <person name="Albersmeier A."/>
            <person name="Winkler A."/>
            <person name="Tauch A."/>
        </authorList>
    </citation>
    <scope>NUCLEOTIDE SEQUENCE [LARGE SCALE GENOMIC DNA]</scope>
    <source>
        <strain evidence="9">DSM 45634</strain>
    </source>
</reference>
<sequence length="227" mass="24974">MSEITRILLVDDDPAIIRAFKIYFETTDDLKVVAEARNGREAIDLLNRISVDLVLSDIRMPDINGIELLKIIRRTEESPVFVAITGFDTDTTMLEVLALGGAGYILKSSRPKEIIDAVRDAMYGGTALSPDCVSRLVDATLAHNARGAKRPVMRRSSPPIKINGVMLNEREEEVLRLVCEGKSNAQIAEVTHFSESTVKRHVSSLLKRFGVKTRVQLTLMLLGGAGA</sequence>
<dbReference type="SMART" id="SM00421">
    <property type="entry name" value="HTH_LUXR"/>
    <property type="match status" value="1"/>
</dbReference>
<dbReference type="KEGG" id="cut:CUTER_03570"/>
<dbReference type="RefSeq" id="WP_052844011.1">
    <property type="nucleotide sequence ID" value="NZ_CP011546.1"/>
</dbReference>
<dbReference type="GO" id="GO:0003677">
    <property type="term" value="F:DNA binding"/>
    <property type="evidence" value="ECO:0007669"/>
    <property type="project" value="UniProtKB-KW"/>
</dbReference>
<gene>
    <name evidence="8" type="ORF">CUTER_03570</name>
</gene>
<dbReference type="Pfam" id="PF00072">
    <property type="entry name" value="Response_reg"/>
    <property type="match status" value="1"/>
</dbReference>
<dbReference type="PROSITE" id="PS50043">
    <property type="entry name" value="HTH_LUXR_2"/>
    <property type="match status" value="1"/>
</dbReference>
<dbReference type="PANTHER" id="PTHR43214:SF24">
    <property type="entry name" value="TRANSCRIPTIONAL REGULATORY PROTEIN NARL-RELATED"/>
    <property type="match status" value="1"/>
</dbReference>
<dbReference type="PANTHER" id="PTHR43214">
    <property type="entry name" value="TWO-COMPONENT RESPONSE REGULATOR"/>
    <property type="match status" value="1"/>
</dbReference>
<dbReference type="InterPro" id="IPR016032">
    <property type="entry name" value="Sig_transdc_resp-reg_C-effctor"/>
</dbReference>
<evidence type="ECO:0000256" key="4">
    <source>
        <dbReference type="ARBA" id="ARBA00023163"/>
    </source>
</evidence>
<dbReference type="SUPFAM" id="SSF52172">
    <property type="entry name" value="CheY-like"/>
    <property type="match status" value="1"/>
</dbReference>
<evidence type="ECO:0000256" key="2">
    <source>
        <dbReference type="ARBA" id="ARBA00023015"/>
    </source>
</evidence>
<dbReference type="PATRIC" id="fig|1072256.5.peg.709"/>
<dbReference type="SMART" id="SM00448">
    <property type="entry name" value="REC"/>
    <property type="match status" value="1"/>
</dbReference>
<proteinExistence type="predicted"/>
<dbReference type="Pfam" id="PF00196">
    <property type="entry name" value="GerE"/>
    <property type="match status" value="1"/>
</dbReference>
<dbReference type="EMBL" id="CP011546">
    <property type="protein sequence ID" value="AKK10722.1"/>
    <property type="molecule type" value="Genomic_DNA"/>
</dbReference>
<dbReference type="GO" id="GO:0006355">
    <property type="term" value="P:regulation of DNA-templated transcription"/>
    <property type="evidence" value="ECO:0007669"/>
    <property type="project" value="InterPro"/>
</dbReference>
<dbReference type="STRING" id="1072256.CUTER_03570"/>
<dbReference type="Proteomes" id="UP000035548">
    <property type="component" value="Chromosome"/>
</dbReference>
<dbReference type="InterPro" id="IPR000792">
    <property type="entry name" value="Tscrpt_reg_LuxR_C"/>
</dbReference>
<dbReference type="InterPro" id="IPR058245">
    <property type="entry name" value="NreC/VraR/RcsB-like_REC"/>
</dbReference>
<evidence type="ECO:0000256" key="3">
    <source>
        <dbReference type="ARBA" id="ARBA00023125"/>
    </source>
</evidence>
<evidence type="ECO:0000259" key="7">
    <source>
        <dbReference type="PROSITE" id="PS50110"/>
    </source>
</evidence>
<protein>
    <submittedName>
        <fullName evidence="8">Two component transcriptional regulator, LuxR family</fullName>
    </submittedName>
</protein>
<feature type="modified residue" description="4-aspartylphosphate" evidence="5">
    <location>
        <position position="57"/>
    </location>
</feature>
<evidence type="ECO:0000256" key="1">
    <source>
        <dbReference type="ARBA" id="ARBA00022553"/>
    </source>
</evidence>
<evidence type="ECO:0000313" key="8">
    <source>
        <dbReference type="EMBL" id="AKK10722.1"/>
    </source>
</evidence>
<keyword evidence="1 5" id="KW-0597">Phosphoprotein</keyword>
<name>A0A0G3HHX0_9CORY</name>
<keyword evidence="4" id="KW-0804">Transcription</keyword>
<dbReference type="Gene3D" id="3.40.50.2300">
    <property type="match status" value="1"/>
</dbReference>
<evidence type="ECO:0000313" key="9">
    <source>
        <dbReference type="Proteomes" id="UP000035548"/>
    </source>
</evidence>
<keyword evidence="2" id="KW-0805">Transcription regulation</keyword>
<dbReference type="PROSITE" id="PS50110">
    <property type="entry name" value="RESPONSE_REGULATORY"/>
    <property type="match status" value="1"/>
</dbReference>
<dbReference type="InterPro" id="IPR001789">
    <property type="entry name" value="Sig_transdc_resp-reg_receiver"/>
</dbReference>
<dbReference type="AlphaFoldDB" id="A0A0G3HHX0"/>
<feature type="domain" description="Response regulatory" evidence="7">
    <location>
        <begin position="6"/>
        <end position="122"/>
    </location>
</feature>
<feature type="domain" description="HTH luxR-type" evidence="6">
    <location>
        <begin position="160"/>
        <end position="225"/>
    </location>
</feature>
<dbReference type="SUPFAM" id="SSF46894">
    <property type="entry name" value="C-terminal effector domain of the bipartite response regulators"/>
    <property type="match status" value="1"/>
</dbReference>
<dbReference type="InterPro" id="IPR039420">
    <property type="entry name" value="WalR-like"/>
</dbReference>
<accession>A0A0G3HHX0</accession>
<evidence type="ECO:0000259" key="6">
    <source>
        <dbReference type="PROSITE" id="PS50043"/>
    </source>
</evidence>
<evidence type="ECO:0000256" key="5">
    <source>
        <dbReference type="PROSITE-ProRule" id="PRU00169"/>
    </source>
</evidence>
<dbReference type="CDD" id="cd17535">
    <property type="entry name" value="REC_NarL-like"/>
    <property type="match status" value="1"/>
</dbReference>
<keyword evidence="9" id="KW-1185">Reference proteome</keyword>